<dbReference type="Proteomes" id="UP000663836">
    <property type="component" value="Unassembled WGS sequence"/>
</dbReference>
<name>A0A820M8C6_9BILA</name>
<evidence type="ECO:0000313" key="1">
    <source>
        <dbReference type="EMBL" id="CAF4368381.1"/>
    </source>
</evidence>
<feature type="non-terminal residue" evidence="1">
    <location>
        <position position="31"/>
    </location>
</feature>
<proteinExistence type="predicted"/>
<dbReference type="AlphaFoldDB" id="A0A820M8C6"/>
<organism evidence="1 2">
    <name type="scientific">Rotaria sordida</name>
    <dbReference type="NCBI Taxonomy" id="392033"/>
    <lineage>
        <taxon>Eukaryota</taxon>
        <taxon>Metazoa</taxon>
        <taxon>Spiralia</taxon>
        <taxon>Gnathifera</taxon>
        <taxon>Rotifera</taxon>
        <taxon>Eurotatoria</taxon>
        <taxon>Bdelloidea</taxon>
        <taxon>Philodinida</taxon>
        <taxon>Philodinidae</taxon>
        <taxon>Rotaria</taxon>
    </lineage>
</organism>
<gene>
    <name evidence="1" type="ORF">JBS370_LOCUS42455</name>
</gene>
<accession>A0A820M8C6</accession>
<dbReference type="EMBL" id="CAJOBD010056420">
    <property type="protein sequence ID" value="CAF4368381.1"/>
    <property type="molecule type" value="Genomic_DNA"/>
</dbReference>
<sequence length="31" mass="3846">MMDIDLLINAFENEQYRLIFINHMIKLCFQQ</sequence>
<comment type="caution">
    <text evidence="1">The sequence shown here is derived from an EMBL/GenBank/DDBJ whole genome shotgun (WGS) entry which is preliminary data.</text>
</comment>
<evidence type="ECO:0000313" key="2">
    <source>
        <dbReference type="Proteomes" id="UP000663836"/>
    </source>
</evidence>
<reference evidence="1" key="1">
    <citation type="submission" date="2021-02" db="EMBL/GenBank/DDBJ databases">
        <authorList>
            <person name="Nowell W R."/>
        </authorList>
    </citation>
    <scope>NUCLEOTIDE SEQUENCE</scope>
</reference>
<protein>
    <submittedName>
        <fullName evidence="1">Uncharacterized protein</fullName>
    </submittedName>
</protein>